<dbReference type="Gene3D" id="3.30.300.20">
    <property type="match status" value="1"/>
</dbReference>
<dbReference type="InterPro" id="IPR015946">
    <property type="entry name" value="KH_dom-like_a/b"/>
</dbReference>
<evidence type="ECO:0000313" key="2">
    <source>
        <dbReference type="Proteomes" id="UP000314616"/>
    </source>
</evidence>
<proteinExistence type="predicted"/>
<dbReference type="Proteomes" id="UP000314616">
    <property type="component" value="Chromosome"/>
</dbReference>
<sequence length="201" mass="21149">MTAQLAPSALPAASAEGGGLREYLRHKRAGLLARRAAARQAGHPRAELSASVSAEGRSGVRRIRIRQFQVLSDSPADFAGYDLGPSSPELQLGVLGSCLTHIFLIKAAELEVPLDALTVDVTGSVDPRGGLPDFPDVPVEIHDIAYTVTVSSPASAGTIEHLREEVERVCPVLNLLTRPQTITGSVVNTAQPVVAHPAATR</sequence>
<accession>A0A5B8C3Q0</accession>
<name>A0A5B8C3Q0_9MICO</name>
<dbReference type="PANTHER" id="PTHR35368">
    <property type="entry name" value="HYDROPEROXIDE REDUCTASE"/>
    <property type="match status" value="1"/>
</dbReference>
<dbReference type="InterPro" id="IPR003718">
    <property type="entry name" value="OsmC/Ohr_fam"/>
</dbReference>
<dbReference type="Pfam" id="PF02566">
    <property type="entry name" value="OsmC"/>
    <property type="match status" value="1"/>
</dbReference>
<dbReference type="OrthoDB" id="9811389at2"/>
<reference evidence="1 2" key="1">
    <citation type="submission" date="2019-05" db="EMBL/GenBank/DDBJ databases">
        <title>Georgenia *** sp. nov., and Georgenia *** sp. nov., isolated from the intestinal contents of plateau pika (Ochotona curzoniae) in the Qinghai-Tibet plateau of China.</title>
        <authorList>
            <person name="Tian Z."/>
        </authorList>
    </citation>
    <scope>NUCLEOTIDE SEQUENCE [LARGE SCALE GENOMIC DNA]</scope>
    <source>
        <strain evidence="1 2">Z443</strain>
    </source>
</reference>
<evidence type="ECO:0000313" key="1">
    <source>
        <dbReference type="EMBL" id="QDC25243.1"/>
    </source>
</evidence>
<dbReference type="InterPro" id="IPR036102">
    <property type="entry name" value="OsmC/Ohrsf"/>
</dbReference>
<protein>
    <submittedName>
        <fullName evidence="1">OsmC family protein</fullName>
    </submittedName>
</protein>
<organism evidence="1 2">
    <name type="scientific">Georgenia yuyongxinii</name>
    <dbReference type="NCBI Taxonomy" id="2589797"/>
    <lineage>
        <taxon>Bacteria</taxon>
        <taxon>Bacillati</taxon>
        <taxon>Actinomycetota</taxon>
        <taxon>Actinomycetes</taxon>
        <taxon>Micrococcales</taxon>
        <taxon>Bogoriellaceae</taxon>
        <taxon>Georgenia</taxon>
    </lineage>
</organism>
<gene>
    <name evidence="1" type="ORF">FE374_12050</name>
</gene>
<dbReference type="PANTHER" id="PTHR35368:SF1">
    <property type="entry name" value="HYDROPEROXIDE REDUCTASE"/>
    <property type="match status" value="1"/>
</dbReference>
<dbReference type="EMBL" id="CP040915">
    <property type="protein sequence ID" value="QDC25243.1"/>
    <property type="molecule type" value="Genomic_DNA"/>
</dbReference>
<dbReference type="AlphaFoldDB" id="A0A5B8C3Q0"/>
<dbReference type="InterPro" id="IPR052924">
    <property type="entry name" value="OsmC/Ohr_hydroprdx_reductase"/>
</dbReference>
<dbReference type="SUPFAM" id="SSF82784">
    <property type="entry name" value="OsmC-like"/>
    <property type="match status" value="1"/>
</dbReference>
<dbReference type="RefSeq" id="WP_139929378.1">
    <property type="nucleotide sequence ID" value="NZ_CP040915.1"/>
</dbReference>
<dbReference type="KEGG" id="gyu:FE374_12050"/>